<organism evidence="4 5">
    <name type="scientific">Mesorhabditis belari</name>
    <dbReference type="NCBI Taxonomy" id="2138241"/>
    <lineage>
        <taxon>Eukaryota</taxon>
        <taxon>Metazoa</taxon>
        <taxon>Ecdysozoa</taxon>
        <taxon>Nematoda</taxon>
        <taxon>Chromadorea</taxon>
        <taxon>Rhabditida</taxon>
        <taxon>Rhabditina</taxon>
        <taxon>Rhabditomorpha</taxon>
        <taxon>Rhabditoidea</taxon>
        <taxon>Rhabditidae</taxon>
        <taxon>Mesorhabditinae</taxon>
        <taxon>Mesorhabditis</taxon>
    </lineage>
</organism>
<dbReference type="GO" id="GO:0045454">
    <property type="term" value="P:cell redox homeostasis"/>
    <property type="evidence" value="ECO:0007669"/>
    <property type="project" value="TreeGrafter"/>
</dbReference>
<dbReference type="SUPFAM" id="SSF52833">
    <property type="entry name" value="Thioredoxin-like"/>
    <property type="match status" value="1"/>
</dbReference>
<proteinExistence type="predicted"/>
<evidence type="ECO:0000313" key="4">
    <source>
        <dbReference type="Proteomes" id="UP000887575"/>
    </source>
</evidence>
<dbReference type="PANTHER" id="PTHR13544:SF0">
    <property type="entry name" value="THIOREDOXIN REDUCTASE-LIKE SELENOPROTEIN T"/>
    <property type="match status" value="1"/>
</dbReference>
<reference evidence="5" key="1">
    <citation type="submission" date="2024-02" db="UniProtKB">
        <authorList>
            <consortium name="WormBaseParasite"/>
        </authorList>
    </citation>
    <scope>IDENTIFICATION</scope>
</reference>
<feature type="signal peptide" evidence="3">
    <location>
        <begin position="1"/>
        <end position="23"/>
    </location>
</feature>
<sequence length="243" mass="27477">MMTKVGWMLVLALFALSLKDVFTREHSEDAHDEEDFKKEFGDEDADKGFSEGTEDEHIEVREQSHFGKPQQPVITTKDLPPIRFDFCVSCGYRQAFDQYSQFIHEKYPNMQVEGQNYPTAPWKSYLAQFLGIFKLALIASVISGSNPFERLGFGYPTILQWAHNNKLSSCMMAFLLSNMVESSLLSSGAFEVYLGKELLWSKLESGRVPAPAELMQMIDSQLELQGLIPSSTGSFSQGFEKVQ</sequence>
<accession>A0AAF3EUW2</accession>
<dbReference type="Pfam" id="PF10262">
    <property type="entry name" value="Rdx"/>
    <property type="match status" value="1"/>
</dbReference>
<evidence type="ECO:0000256" key="1">
    <source>
        <dbReference type="ARBA" id="ARBA00022729"/>
    </source>
</evidence>
<evidence type="ECO:0000256" key="3">
    <source>
        <dbReference type="SAM" id="SignalP"/>
    </source>
</evidence>
<dbReference type="Proteomes" id="UP000887575">
    <property type="component" value="Unassembled WGS sequence"/>
</dbReference>
<evidence type="ECO:0000256" key="2">
    <source>
        <dbReference type="ARBA" id="ARBA00023284"/>
    </source>
</evidence>
<dbReference type="NCBIfam" id="TIGR02174">
    <property type="entry name" value="CXXU_selWTH"/>
    <property type="match status" value="1"/>
</dbReference>
<dbReference type="InterPro" id="IPR011893">
    <property type="entry name" value="Selenoprotein_Rdx-typ"/>
</dbReference>
<feature type="chain" id="PRO_5042138008" evidence="3">
    <location>
        <begin position="24"/>
        <end position="243"/>
    </location>
</feature>
<protein>
    <submittedName>
        <fullName evidence="5">SelT-like protein</fullName>
    </submittedName>
</protein>
<dbReference type="GO" id="GO:0005789">
    <property type="term" value="C:endoplasmic reticulum membrane"/>
    <property type="evidence" value="ECO:0007669"/>
    <property type="project" value="TreeGrafter"/>
</dbReference>
<dbReference type="InterPro" id="IPR019389">
    <property type="entry name" value="Selenoprotein_T"/>
</dbReference>
<dbReference type="Gene3D" id="3.40.30.10">
    <property type="entry name" value="Glutaredoxin"/>
    <property type="match status" value="1"/>
</dbReference>
<dbReference type="InterPro" id="IPR036249">
    <property type="entry name" value="Thioredoxin-like_sf"/>
</dbReference>
<name>A0AAF3EUW2_9BILA</name>
<dbReference type="AlphaFoldDB" id="A0AAF3EUW2"/>
<dbReference type="GO" id="GO:0004791">
    <property type="term" value="F:thioredoxin-disulfide reductase (NADPH) activity"/>
    <property type="evidence" value="ECO:0007669"/>
    <property type="project" value="TreeGrafter"/>
</dbReference>
<keyword evidence="2" id="KW-0676">Redox-active center</keyword>
<dbReference type="WBParaSite" id="MBELARI_LOCUS17981">
    <property type="protein sequence ID" value="MBELARI_LOCUS17981"/>
    <property type="gene ID" value="MBELARI_LOCUS17981"/>
</dbReference>
<keyword evidence="4" id="KW-1185">Reference proteome</keyword>
<keyword evidence="1 3" id="KW-0732">Signal</keyword>
<evidence type="ECO:0000313" key="5">
    <source>
        <dbReference type="WBParaSite" id="MBELARI_LOCUS17981"/>
    </source>
</evidence>
<dbReference type="PANTHER" id="PTHR13544">
    <property type="entry name" value="SELENOPROTEIN T"/>
    <property type="match status" value="1"/>
</dbReference>